<sequence length="90" mass="9185">MQPYKGLGGAANSTQTNSDGGEKGKIASATPVSETQNDKASQSSQPSDQSTIIPPASSHDGDDGPKKPSDGGYGGSTEVQHSDPIDIKKR</sequence>
<evidence type="ECO:0000313" key="2">
    <source>
        <dbReference type="EMBL" id="TGJ83879.1"/>
    </source>
</evidence>
<name>A0A4Z0YHS8_9PEZI</name>
<evidence type="ECO:0000313" key="3">
    <source>
        <dbReference type="Proteomes" id="UP000297716"/>
    </source>
</evidence>
<organism evidence="2 3">
    <name type="scientific">Xylaria hypoxylon</name>
    <dbReference type="NCBI Taxonomy" id="37992"/>
    <lineage>
        <taxon>Eukaryota</taxon>
        <taxon>Fungi</taxon>
        <taxon>Dikarya</taxon>
        <taxon>Ascomycota</taxon>
        <taxon>Pezizomycotina</taxon>
        <taxon>Sordariomycetes</taxon>
        <taxon>Xylariomycetidae</taxon>
        <taxon>Xylariales</taxon>
        <taxon>Xylariaceae</taxon>
        <taxon>Xylaria</taxon>
    </lineage>
</organism>
<feature type="compositionally biased region" description="Polar residues" evidence="1">
    <location>
        <begin position="30"/>
        <end position="52"/>
    </location>
</feature>
<dbReference type="AlphaFoldDB" id="A0A4Z0YHS8"/>
<feature type="compositionally biased region" description="Basic and acidic residues" evidence="1">
    <location>
        <begin position="80"/>
        <end position="90"/>
    </location>
</feature>
<proteinExistence type="predicted"/>
<reference evidence="2 3" key="1">
    <citation type="submission" date="2019-03" db="EMBL/GenBank/DDBJ databases">
        <title>Draft genome sequence of Xylaria hypoxylon DSM 108379, a ubiquitous saprotrophic-parasitic fungi on hardwood.</title>
        <authorList>
            <person name="Buettner E."/>
            <person name="Leonhardt S."/>
            <person name="Gebauer A.M."/>
            <person name="Liers C."/>
            <person name="Hofrichter M."/>
            <person name="Kellner H."/>
        </authorList>
    </citation>
    <scope>NUCLEOTIDE SEQUENCE [LARGE SCALE GENOMIC DNA]</scope>
    <source>
        <strain evidence="2 3">DSM 108379</strain>
    </source>
</reference>
<comment type="caution">
    <text evidence="2">The sequence shown here is derived from an EMBL/GenBank/DDBJ whole genome shotgun (WGS) entry which is preliminary data.</text>
</comment>
<gene>
    <name evidence="2" type="ORF">E0Z10_g4894</name>
</gene>
<accession>A0A4Z0YHS8</accession>
<protein>
    <submittedName>
        <fullName evidence="2">Uncharacterized protein</fullName>
    </submittedName>
</protein>
<feature type="region of interest" description="Disordered" evidence="1">
    <location>
        <begin position="1"/>
        <end position="90"/>
    </location>
</feature>
<evidence type="ECO:0000256" key="1">
    <source>
        <dbReference type="SAM" id="MobiDB-lite"/>
    </source>
</evidence>
<feature type="compositionally biased region" description="Basic and acidic residues" evidence="1">
    <location>
        <begin position="59"/>
        <end position="69"/>
    </location>
</feature>
<keyword evidence="3" id="KW-1185">Reference proteome</keyword>
<dbReference type="EMBL" id="SKBN01000081">
    <property type="protein sequence ID" value="TGJ83879.1"/>
    <property type="molecule type" value="Genomic_DNA"/>
</dbReference>
<dbReference type="Proteomes" id="UP000297716">
    <property type="component" value="Unassembled WGS sequence"/>
</dbReference>